<dbReference type="RefSeq" id="WP_117230666.1">
    <property type="nucleotide sequence ID" value="NZ_CP061725.1"/>
</dbReference>
<dbReference type="AlphaFoldDB" id="A0A372FT18"/>
<dbReference type="Gene3D" id="3.40.50.1820">
    <property type="entry name" value="alpha/beta hydrolase"/>
    <property type="match status" value="1"/>
</dbReference>
<organism evidence="2 3">
    <name type="scientific">Micromonospora craniellae</name>
    <dbReference type="NCBI Taxonomy" id="2294034"/>
    <lineage>
        <taxon>Bacteria</taxon>
        <taxon>Bacillati</taxon>
        <taxon>Actinomycetota</taxon>
        <taxon>Actinomycetes</taxon>
        <taxon>Micromonosporales</taxon>
        <taxon>Micromonosporaceae</taxon>
        <taxon>Micromonospora</taxon>
    </lineage>
</organism>
<evidence type="ECO:0000259" key="1">
    <source>
        <dbReference type="Pfam" id="PF12697"/>
    </source>
</evidence>
<keyword evidence="2" id="KW-0378">Hydrolase</keyword>
<dbReference type="Proteomes" id="UP000262621">
    <property type="component" value="Unassembled WGS sequence"/>
</dbReference>
<sequence>MSGERGPDTPQLRVKVGGPADATEGSVLYVHGTLDSSASFSRGSRRYLPQWRSLAYDRRGWGHSRQPGHATCGLGRHVADLQDILARHQPDIVVGHSYGGLVALNALGQSPALAGALVVYEPPIRWLPWWPDLAPWEALVRETGAEDPTEAVRALRAAVLGREVTKGTGRPDADLEDGRALLAEMSDAELNTVGFEPLTFGVPTVAAAGVDSLEHDRRTTRGLAELVLRGVYVELPRTAHIAHITDPEAFFGLVRRAKELRRQAEPAGSDHHLTLSDQT</sequence>
<gene>
    <name evidence="2" type="ORF">D0Q02_26190</name>
</gene>
<dbReference type="EMBL" id="QVFU01000047">
    <property type="protein sequence ID" value="RFS43726.1"/>
    <property type="molecule type" value="Genomic_DNA"/>
</dbReference>
<dbReference type="PANTHER" id="PTHR43689:SF8">
    <property type="entry name" value="ALPHA_BETA-HYDROLASES SUPERFAMILY PROTEIN"/>
    <property type="match status" value="1"/>
</dbReference>
<accession>A0A372FT18</accession>
<name>A0A372FT18_9ACTN</name>
<dbReference type="OrthoDB" id="63519at2"/>
<dbReference type="InterPro" id="IPR000073">
    <property type="entry name" value="AB_hydrolase_1"/>
</dbReference>
<evidence type="ECO:0000313" key="2">
    <source>
        <dbReference type="EMBL" id="RFS43726.1"/>
    </source>
</evidence>
<comment type="caution">
    <text evidence="2">The sequence shown here is derived from an EMBL/GenBank/DDBJ whole genome shotgun (WGS) entry which is preliminary data.</text>
</comment>
<dbReference type="InterPro" id="IPR029058">
    <property type="entry name" value="AB_hydrolase_fold"/>
</dbReference>
<dbReference type="GO" id="GO:0016787">
    <property type="term" value="F:hydrolase activity"/>
    <property type="evidence" value="ECO:0007669"/>
    <property type="project" value="UniProtKB-KW"/>
</dbReference>
<evidence type="ECO:0000313" key="3">
    <source>
        <dbReference type="Proteomes" id="UP000262621"/>
    </source>
</evidence>
<dbReference type="PANTHER" id="PTHR43689">
    <property type="entry name" value="HYDROLASE"/>
    <property type="match status" value="1"/>
</dbReference>
<reference evidence="2 3" key="1">
    <citation type="submission" date="2018-08" db="EMBL/GenBank/DDBJ databases">
        <title>Verrucosispora craniellae sp. nov., isolated from a marine sponge in the South China Sea.</title>
        <authorList>
            <person name="Li L."/>
            <person name="Lin H.W."/>
        </authorList>
    </citation>
    <scope>NUCLEOTIDE SEQUENCE [LARGE SCALE GENOMIC DNA]</scope>
    <source>
        <strain evidence="2 3">LHW63014</strain>
    </source>
</reference>
<proteinExistence type="predicted"/>
<dbReference type="Pfam" id="PF12697">
    <property type="entry name" value="Abhydrolase_6"/>
    <property type="match status" value="1"/>
</dbReference>
<feature type="domain" description="AB hydrolase-1" evidence="1">
    <location>
        <begin position="27"/>
        <end position="251"/>
    </location>
</feature>
<dbReference type="SUPFAM" id="SSF53474">
    <property type="entry name" value="alpha/beta-Hydrolases"/>
    <property type="match status" value="1"/>
</dbReference>
<keyword evidence="3" id="KW-1185">Reference proteome</keyword>
<protein>
    <submittedName>
        <fullName evidence="2">Alpha/beta hydrolase</fullName>
    </submittedName>
</protein>